<protein>
    <recommendedName>
        <fullName evidence="2">SAM domain-containing protein</fullName>
    </recommendedName>
</protein>
<feature type="compositionally biased region" description="Polar residues" evidence="1">
    <location>
        <begin position="381"/>
        <end position="399"/>
    </location>
</feature>
<evidence type="ECO:0000256" key="1">
    <source>
        <dbReference type="SAM" id="MobiDB-lite"/>
    </source>
</evidence>
<dbReference type="Gene3D" id="1.10.150.50">
    <property type="entry name" value="Transcription Factor, Ets-1"/>
    <property type="match status" value="1"/>
</dbReference>
<feature type="compositionally biased region" description="Polar residues" evidence="1">
    <location>
        <begin position="720"/>
        <end position="751"/>
    </location>
</feature>
<dbReference type="InterPro" id="IPR052227">
    <property type="entry name" value="Arf-Rho-GAP_ANK-PH_domain"/>
</dbReference>
<dbReference type="SUPFAM" id="SSF47769">
    <property type="entry name" value="SAM/Pointed domain"/>
    <property type="match status" value="1"/>
</dbReference>
<accession>A0A2G9S8D4</accession>
<feature type="compositionally biased region" description="Polar residues" evidence="1">
    <location>
        <begin position="787"/>
        <end position="803"/>
    </location>
</feature>
<dbReference type="InterPro" id="IPR013761">
    <property type="entry name" value="SAM/pointed_sf"/>
</dbReference>
<dbReference type="GO" id="GO:0005547">
    <property type="term" value="F:phosphatidylinositol-3,4,5-trisphosphate binding"/>
    <property type="evidence" value="ECO:0007669"/>
    <property type="project" value="TreeGrafter"/>
</dbReference>
<feature type="region of interest" description="Disordered" evidence="1">
    <location>
        <begin position="85"/>
        <end position="104"/>
    </location>
</feature>
<feature type="compositionally biased region" description="Polar residues" evidence="1">
    <location>
        <begin position="477"/>
        <end position="489"/>
    </location>
</feature>
<organism evidence="3">
    <name type="scientific">Aquarana catesbeiana</name>
    <name type="common">American bullfrog</name>
    <name type="synonym">Rana catesbeiana</name>
    <dbReference type="NCBI Taxonomy" id="8400"/>
    <lineage>
        <taxon>Eukaryota</taxon>
        <taxon>Metazoa</taxon>
        <taxon>Chordata</taxon>
        <taxon>Craniata</taxon>
        <taxon>Vertebrata</taxon>
        <taxon>Euteleostomi</taxon>
        <taxon>Amphibia</taxon>
        <taxon>Batrachia</taxon>
        <taxon>Anura</taxon>
        <taxon>Neobatrachia</taxon>
        <taxon>Ranoidea</taxon>
        <taxon>Ranidae</taxon>
        <taxon>Aquarana</taxon>
    </lineage>
</organism>
<dbReference type="GO" id="GO:0005737">
    <property type="term" value="C:cytoplasm"/>
    <property type="evidence" value="ECO:0007669"/>
    <property type="project" value="TreeGrafter"/>
</dbReference>
<dbReference type="Pfam" id="PF07647">
    <property type="entry name" value="SAM_2"/>
    <property type="match status" value="1"/>
</dbReference>
<evidence type="ECO:0000313" key="3">
    <source>
        <dbReference type="EMBL" id="PIO36439.1"/>
    </source>
</evidence>
<feature type="region of interest" description="Disordered" evidence="1">
    <location>
        <begin position="720"/>
        <end position="832"/>
    </location>
</feature>
<feature type="region of interest" description="Disordered" evidence="1">
    <location>
        <begin position="615"/>
        <end position="637"/>
    </location>
</feature>
<dbReference type="EMBL" id="KV925825">
    <property type="protein sequence ID" value="PIO36439.1"/>
    <property type="molecule type" value="Genomic_DNA"/>
</dbReference>
<feature type="compositionally biased region" description="Polar residues" evidence="1">
    <location>
        <begin position="516"/>
        <end position="529"/>
    </location>
</feature>
<evidence type="ECO:0000259" key="2">
    <source>
        <dbReference type="PROSITE" id="PS50105"/>
    </source>
</evidence>
<reference evidence="3" key="1">
    <citation type="submission" date="2017-08" db="EMBL/GenBank/DDBJ databases">
        <title>Assembly of the North American Bullfrog Genome.</title>
        <authorList>
            <person name="Warren R.L."/>
            <person name="Vandervalk B.P."/>
            <person name="Kucuk E."/>
            <person name="Birol I."/>
            <person name="Helbing C."/>
            <person name="Pandoh P."/>
            <person name="Behsaz B."/>
            <person name="Mohamadi H."/>
            <person name="Chu J."/>
            <person name="Jackman S."/>
            <person name="Hammond S.A."/>
            <person name="Veldhoen N."/>
            <person name="Kirk H."/>
            <person name="Zhao Y."/>
            <person name="Coope R."/>
            <person name="Pleasance S."/>
            <person name="Moore R."/>
            <person name="Holt R."/>
        </authorList>
    </citation>
    <scope>NUCLEOTIDE SEQUENCE</scope>
    <source>
        <strain evidence="3">Bruno</strain>
        <tissue evidence="3">Liver</tissue>
    </source>
</reference>
<dbReference type="OrthoDB" id="29546at2759"/>
<feature type="compositionally biased region" description="Low complexity" evidence="1">
    <location>
        <begin position="804"/>
        <end position="814"/>
    </location>
</feature>
<gene>
    <name evidence="3" type="ORF">AB205_0070570</name>
</gene>
<proteinExistence type="predicted"/>
<sequence>MTSSDNEQLNIADWLSAIHLERYQDSFRQHGYHRVKDILSVDNDILQKIGVGATGHRKRIMSRLRHVSGESNSLPTICNMEKTDSLEYSDRSERDDAVSNKKNSKEKFGDLELAVKPVPKPRTVFNKYNANATAAASIHALQSPVSLDGYSSVARRSSLQETVVPRGNSLDTENCNSCIESKPGGVELEAGIPKNTSAEAGKPLHPIPSLPMRQNKESLQPGSSYQQHKTQMEADTMQRSPLSSLSSFAGNEEEVTSFSTNPSSPQETLTMISNEIYSGFGSRTGCVSCAPDSEAPQIHINPFDMINQETTSTQERKSPPMRNSTLKPAQMRNTPSPTSAWIQDGVSSRPAPVGISASPTASRVKTSAQARQVPAGYQAHPPSNQKKSIIPVTFSTASLRPNPVGDSGSPRLSRTGHAAFPRPSPIGHSASPLLPRGKSSPPEVADTTKNDVSSITNPASAKQTKKRTGRQDVIGNASLQRQRSVTKNRSGADVKIGSTGSNLTAKDMSHRPTPVGNASTSNTQSGSVPSQKSFLMTYTIPARLPVTKNALTMHASALKPISTTCLDVARDVHEKNIANVTDNCESKRPSPMGMSPSSTLKKSFVGKTASIIPSPRKAVSGLPTPKSKVGDGALSHQGPLEITAKPKIKPAGWVPRTKCIGISATQKVKVTKNDLSPQPIEAEQCPAERTKAKGSKFSLKQKPAEKYGLSIQKSTGSITFQRPKQTGNTGSQTAKCRNVVSSTKNSQQSVTVPRPLGNAEVTRPANTSTISLSKVIKKTPSARAKQNDTTTNTVSPRPQTLGNKSIPSKSKSSPNYEKPIESIARTPPKKLASQLLPRLPFMQKKSSKITIMKSPVSRAEENSYMVCSPGWKVSPNVTVEENDVTDPVQDLPPVEDSLDLHNTFSDNWDTTLTEESLEAALRANAAIFRPIQDEHLVLVRPRLLGSHISDEYLEQKYRISKAKDGK</sequence>
<dbReference type="PANTHER" id="PTHR45899:SF2">
    <property type="entry name" value="RHO GTPASE ACTIVATING PROTEIN AT 15B, ISOFORM C"/>
    <property type="match status" value="1"/>
</dbReference>
<feature type="compositionally biased region" description="Polar residues" evidence="1">
    <location>
        <begin position="321"/>
        <end position="341"/>
    </location>
</feature>
<feature type="compositionally biased region" description="Polar residues" evidence="1">
    <location>
        <begin position="357"/>
        <end position="370"/>
    </location>
</feature>
<dbReference type="PROSITE" id="PS50105">
    <property type="entry name" value="SAM_DOMAIN"/>
    <property type="match status" value="1"/>
</dbReference>
<dbReference type="PANTHER" id="PTHR45899">
    <property type="entry name" value="RHO GTPASE ACTIVATING PROTEIN AT 15B, ISOFORM C"/>
    <property type="match status" value="1"/>
</dbReference>
<dbReference type="InterPro" id="IPR001660">
    <property type="entry name" value="SAM"/>
</dbReference>
<feature type="compositionally biased region" description="Polar residues" evidence="1">
    <location>
        <begin position="450"/>
        <end position="462"/>
    </location>
</feature>
<dbReference type="SMART" id="SM00454">
    <property type="entry name" value="SAM"/>
    <property type="match status" value="1"/>
</dbReference>
<dbReference type="AlphaFoldDB" id="A0A2G9S8D4"/>
<feature type="region of interest" description="Disordered" evidence="1">
    <location>
        <begin position="311"/>
        <end position="529"/>
    </location>
</feature>
<feature type="domain" description="SAM" evidence="2">
    <location>
        <begin position="10"/>
        <end position="70"/>
    </location>
</feature>
<name>A0A2G9S8D4_AQUCT</name>